<evidence type="ECO:0000259" key="8">
    <source>
        <dbReference type="PROSITE" id="PS50113"/>
    </source>
</evidence>
<name>A0A5S3PTR0_9FLAO</name>
<dbReference type="InterPro" id="IPR005467">
    <property type="entry name" value="His_kinase_dom"/>
</dbReference>
<dbReference type="Pfam" id="PF02518">
    <property type="entry name" value="HATPase_c"/>
    <property type="match status" value="1"/>
</dbReference>
<dbReference type="SMART" id="SM00387">
    <property type="entry name" value="HATPase_c"/>
    <property type="match status" value="1"/>
</dbReference>
<keyword evidence="5" id="KW-0418">Kinase</keyword>
<dbReference type="PRINTS" id="PR00344">
    <property type="entry name" value="BCTRLSENSOR"/>
</dbReference>
<dbReference type="InterPro" id="IPR001610">
    <property type="entry name" value="PAC"/>
</dbReference>
<dbReference type="OrthoDB" id="5522855at2"/>
<feature type="domain" description="PAC" evidence="8">
    <location>
        <begin position="333"/>
        <end position="385"/>
    </location>
</feature>
<dbReference type="InterPro" id="IPR035965">
    <property type="entry name" value="PAS-like_dom_sf"/>
</dbReference>
<comment type="caution">
    <text evidence="9">The sequence shown here is derived from an EMBL/GenBank/DDBJ whole genome shotgun (WGS) entry which is preliminary data.</text>
</comment>
<dbReference type="InterPro" id="IPR052162">
    <property type="entry name" value="Sensor_kinase/Photoreceptor"/>
</dbReference>
<feature type="coiled-coil region" evidence="6">
    <location>
        <begin position="435"/>
        <end position="481"/>
    </location>
</feature>
<keyword evidence="10" id="KW-1185">Reference proteome</keyword>
<dbReference type="NCBIfam" id="TIGR00229">
    <property type="entry name" value="sensory_box"/>
    <property type="match status" value="2"/>
</dbReference>
<feature type="domain" description="PAC" evidence="8">
    <location>
        <begin position="78"/>
        <end position="130"/>
    </location>
</feature>
<dbReference type="PROSITE" id="PS50113">
    <property type="entry name" value="PAC"/>
    <property type="match status" value="3"/>
</dbReference>
<evidence type="ECO:0000256" key="5">
    <source>
        <dbReference type="ARBA" id="ARBA00022777"/>
    </source>
</evidence>
<gene>
    <name evidence="9" type="ORF">FEE95_15720</name>
</gene>
<dbReference type="CDD" id="cd00130">
    <property type="entry name" value="PAS"/>
    <property type="match status" value="1"/>
</dbReference>
<dbReference type="EC" id="2.7.13.3" evidence="2"/>
<evidence type="ECO:0000259" key="7">
    <source>
        <dbReference type="PROSITE" id="PS50109"/>
    </source>
</evidence>
<dbReference type="PANTHER" id="PTHR43304">
    <property type="entry name" value="PHYTOCHROME-LIKE PROTEIN CPH1"/>
    <property type="match status" value="1"/>
</dbReference>
<protein>
    <recommendedName>
        <fullName evidence="2">histidine kinase</fullName>
        <ecNumber evidence="2">2.7.13.3</ecNumber>
    </recommendedName>
</protein>
<dbReference type="SMART" id="SM00086">
    <property type="entry name" value="PAC"/>
    <property type="match status" value="2"/>
</dbReference>
<dbReference type="Proteomes" id="UP000310314">
    <property type="component" value="Unassembled WGS sequence"/>
</dbReference>
<dbReference type="InterPro" id="IPR004358">
    <property type="entry name" value="Sig_transdc_His_kin-like_C"/>
</dbReference>
<sequence>MLKGSQKSTNNYLIKQLPKATVFVDKRKAIVYMSDKWLNDFELYNSVAIGKNIISLFKNSNPEWQKSISQCLKGLPNLTLTESHQNKNGNKKWFELHSTPWYDENENIIGTILQAEDITLRVSTETKLEKLEIISEDISDMAEIGFWDYNLAEDKMFWDSRTKGIHEVADDYIPNFIETSNFYKLGHSRNTISMTVNRAITKEVPFSEKLQLITAKGNEIWVIVSGKPLYKKGKFSGMVGTIQNINERHLNEVRTKENQRLLRTLIDNLPLSVSIKDLESRRILVNKSEMDFCNVQTEKEIIGKDDFSFFDKARAEITRKDDLSVMRDRKPILRKEVNHKEENGDLSTYLISKIPLIDTDEHAYGLVSIRMNISDIKQKEIELRKLIDVTSSQNEKLINFAHIVSHNLRSHSANFSMLLDFLASEKSEPEKEKIMQMLLDASDNLLETLDNLNEVVHITTNTSLQKKYIQISKKIEAVQQNLGAELEKHKIKVINTIKDHIKVRVVPAYIDSILTNFMTNGIKYRSPERDSFIKLSATVEGNYTVLHIEDNGLGIDLDKYGEKLFGMYKTFHNNKDAKGIGLYITKNQIEAMRGKVTVDSKVGQGTTFKIYFNDKD</sequence>
<keyword evidence="4" id="KW-0808">Transferase</keyword>
<dbReference type="EMBL" id="VATY01000003">
    <property type="protein sequence ID" value="TMM56080.1"/>
    <property type="molecule type" value="Genomic_DNA"/>
</dbReference>
<dbReference type="GO" id="GO:0004673">
    <property type="term" value="F:protein histidine kinase activity"/>
    <property type="evidence" value="ECO:0007669"/>
    <property type="project" value="UniProtKB-EC"/>
</dbReference>
<dbReference type="Gene3D" id="3.30.450.20">
    <property type="entry name" value="PAS domain"/>
    <property type="match status" value="3"/>
</dbReference>
<evidence type="ECO:0000256" key="1">
    <source>
        <dbReference type="ARBA" id="ARBA00000085"/>
    </source>
</evidence>
<dbReference type="Pfam" id="PF13426">
    <property type="entry name" value="PAS_9"/>
    <property type="match status" value="2"/>
</dbReference>
<keyword evidence="6" id="KW-0175">Coiled coil</keyword>
<proteinExistence type="predicted"/>
<dbReference type="RefSeq" id="WP_138658947.1">
    <property type="nucleotide sequence ID" value="NZ_VATY01000003.1"/>
</dbReference>
<dbReference type="InterPro" id="IPR000014">
    <property type="entry name" value="PAS"/>
</dbReference>
<comment type="catalytic activity">
    <reaction evidence="1">
        <text>ATP + protein L-histidine = ADP + protein N-phospho-L-histidine.</text>
        <dbReference type="EC" id="2.7.13.3"/>
    </reaction>
</comment>
<reference evidence="9 10" key="1">
    <citation type="submission" date="2019-05" db="EMBL/GenBank/DDBJ databases">
        <authorList>
            <person name="Zhang J.-Y."/>
            <person name="Feg X."/>
            <person name="Du Z.-J."/>
        </authorList>
    </citation>
    <scope>NUCLEOTIDE SEQUENCE [LARGE SCALE GENOMIC DNA]</scope>
    <source>
        <strain evidence="9 10">RZ26</strain>
    </source>
</reference>
<dbReference type="SUPFAM" id="SSF55785">
    <property type="entry name" value="PYP-like sensor domain (PAS domain)"/>
    <property type="match status" value="3"/>
</dbReference>
<dbReference type="SUPFAM" id="SSF55874">
    <property type="entry name" value="ATPase domain of HSP90 chaperone/DNA topoisomerase II/histidine kinase"/>
    <property type="match status" value="1"/>
</dbReference>
<dbReference type="PANTHER" id="PTHR43304:SF1">
    <property type="entry name" value="PAC DOMAIN-CONTAINING PROTEIN"/>
    <property type="match status" value="1"/>
</dbReference>
<accession>A0A5S3PTR0</accession>
<evidence type="ECO:0000256" key="2">
    <source>
        <dbReference type="ARBA" id="ARBA00012438"/>
    </source>
</evidence>
<dbReference type="AlphaFoldDB" id="A0A5S3PTR0"/>
<feature type="domain" description="PAC" evidence="8">
    <location>
        <begin position="206"/>
        <end position="257"/>
    </location>
</feature>
<dbReference type="PROSITE" id="PS50109">
    <property type="entry name" value="HIS_KIN"/>
    <property type="match status" value="1"/>
</dbReference>
<evidence type="ECO:0000256" key="6">
    <source>
        <dbReference type="SAM" id="Coils"/>
    </source>
</evidence>
<organism evidence="9 10">
    <name type="scientific">Maribacter algarum</name>
    <name type="common">ex Zhang et al. 2020</name>
    <dbReference type="NCBI Taxonomy" id="2578118"/>
    <lineage>
        <taxon>Bacteria</taxon>
        <taxon>Pseudomonadati</taxon>
        <taxon>Bacteroidota</taxon>
        <taxon>Flavobacteriia</taxon>
        <taxon>Flavobacteriales</taxon>
        <taxon>Flavobacteriaceae</taxon>
        <taxon>Maribacter</taxon>
    </lineage>
</organism>
<evidence type="ECO:0000313" key="9">
    <source>
        <dbReference type="EMBL" id="TMM56080.1"/>
    </source>
</evidence>
<evidence type="ECO:0000256" key="3">
    <source>
        <dbReference type="ARBA" id="ARBA00022553"/>
    </source>
</evidence>
<dbReference type="InterPro" id="IPR000700">
    <property type="entry name" value="PAS-assoc_C"/>
</dbReference>
<feature type="domain" description="Histidine kinase" evidence="7">
    <location>
        <begin position="403"/>
        <end position="616"/>
    </location>
</feature>
<evidence type="ECO:0000256" key="4">
    <source>
        <dbReference type="ARBA" id="ARBA00022679"/>
    </source>
</evidence>
<dbReference type="Gene3D" id="3.30.565.10">
    <property type="entry name" value="Histidine kinase-like ATPase, C-terminal domain"/>
    <property type="match status" value="1"/>
</dbReference>
<keyword evidence="3" id="KW-0597">Phosphoprotein</keyword>
<dbReference type="InterPro" id="IPR036890">
    <property type="entry name" value="HATPase_C_sf"/>
</dbReference>
<dbReference type="InterPro" id="IPR003594">
    <property type="entry name" value="HATPase_dom"/>
</dbReference>
<evidence type="ECO:0000313" key="10">
    <source>
        <dbReference type="Proteomes" id="UP000310314"/>
    </source>
</evidence>